<feature type="domain" description="CENP-V/GFA" evidence="5">
    <location>
        <begin position="4"/>
        <end position="119"/>
    </location>
</feature>
<keyword evidence="4" id="KW-0456">Lyase</keyword>
<evidence type="ECO:0000256" key="3">
    <source>
        <dbReference type="ARBA" id="ARBA00022833"/>
    </source>
</evidence>
<dbReference type="Proteomes" id="UP001279860">
    <property type="component" value="Unassembled WGS sequence"/>
</dbReference>
<evidence type="ECO:0000256" key="1">
    <source>
        <dbReference type="ARBA" id="ARBA00005495"/>
    </source>
</evidence>
<keyword evidence="3" id="KW-0862">Zinc</keyword>
<dbReference type="EMBL" id="JAWRCP010000002">
    <property type="protein sequence ID" value="MDW6094793.1"/>
    <property type="molecule type" value="Genomic_DNA"/>
</dbReference>
<dbReference type="SUPFAM" id="SSF51316">
    <property type="entry name" value="Mss4-like"/>
    <property type="match status" value="1"/>
</dbReference>
<dbReference type="Pfam" id="PF04828">
    <property type="entry name" value="GFA"/>
    <property type="match status" value="1"/>
</dbReference>
<evidence type="ECO:0000313" key="7">
    <source>
        <dbReference type="Proteomes" id="UP001279860"/>
    </source>
</evidence>
<name>A0ABU4J0X4_9VIBR</name>
<dbReference type="InterPro" id="IPR011057">
    <property type="entry name" value="Mss4-like_sf"/>
</dbReference>
<dbReference type="Gene3D" id="3.90.1590.10">
    <property type="entry name" value="glutathione-dependent formaldehyde- activating enzyme (gfa)"/>
    <property type="match status" value="1"/>
</dbReference>
<dbReference type="PANTHER" id="PTHR33337">
    <property type="entry name" value="GFA DOMAIN-CONTAINING PROTEIN"/>
    <property type="match status" value="1"/>
</dbReference>
<dbReference type="InterPro" id="IPR006913">
    <property type="entry name" value="CENP-V/GFA"/>
</dbReference>
<evidence type="ECO:0000256" key="4">
    <source>
        <dbReference type="ARBA" id="ARBA00023239"/>
    </source>
</evidence>
<reference evidence="6 7" key="1">
    <citation type="submission" date="2023-11" db="EMBL/GenBank/DDBJ databases">
        <title>Plant-associative lifestyle of Vibrio porteresiae and its evolutionary dynamics.</title>
        <authorList>
            <person name="Rameshkumar N."/>
            <person name="Kirti K."/>
        </authorList>
    </citation>
    <scope>NUCLEOTIDE SEQUENCE [LARGE SCALE GENOMIC DNA]</scope>
    <source>
        <strain evidence="6 7">MSSRF7</strain>
    </source>
</reference>
<accession>A0ABU4J0X4</accession>
<evidence type="ECO:0000313" key="6">
    <source>
        <dbReference type="EMBL" id="MDW6094793.1"/>
    </source>
</evidence>
<comment type="caution">
    <text evidence="6">The sequence shown here is derived from an EMBL/GenBank/DDBJ whole genome shotgun (WGS) entry which is preliminary data.</text>
</comment>
<organism evidence="6 7">
    <name type="scientific">Vibrio rhizosphaerae</name>
    <dbReference type="NCBI Taxonomy" id="398736"/>
    <lineage>
        <taxon>Bacteria</taxon>
        <taxon>Pseudomonadati</taxon>
        <taxon>Pseudomonadota</taxon>
        <taxon>Gammaproteobacteria</taxon>
        <taxon>Vibrionales</taxon>
        <taxon>Vibrionaceae</taxon>
        <taxon>Vibrio</taxon>
    </lineage>
</organism>
<keyword evidence="7" id="KW-1185">Reference proteome</keyword>
<dbReference type="PROSITE" id="PS51891">
    <property type="entry name" value="CENP_V_GFA"/>
    <property type="match status" value="1"/>
</dbReference>
<sequence length="132" mass="14815">MNHYSGSCKCGEIQFQLTGDIKKVVNCHCNQCRKMNSTPVSTYGVVLENEFVLTTGELSAFTLKENAVKHFCGHCGTAIYNKNPRLPGLALVYLYSLDSDHLPEPQVNVFCESKLNWLDNLGEIPNFEQHMS</sequence>
<comment type="similarity">
    <text evidence="1">Belongs to the Gfa family.</text>
</comment>
<evidence type="ECO:0000256" key="2">
    <source>
        <dbReference type="ARBA" id="ARBA00022723"/>
    </source>
</evidence>
<evidence type="ECO:0000259" key="5">
    <source>
        <dbReference type="PROSITE" id="PS51891"/>
    </source>
</evidence>
<protein>
    <submittedName>
        <fullName evidence="6">GFA family protein</fullName>
    </submittedName>
</protein>
<keyword evidence="2" id="KW-0479">Metal-binding</keyword>
<dbReference type="RefSeq" id="WP_318585739.1">
    <property type="nucleotide sequence ID" value="NZ_JAWRCP010000002.1"/>
</dbReference>
<gene>
    <name evidence="6" type="ORF">SBX64_19805</name>
</gene>
<dbReference type="PANTHER" id="PTHR33337:SF40">
    <property type="entry name" value="CENP-V_GFA DOMAIN-CONTAINING PROTEIN-RELATED"/>
    <property type="match status" value="1"/>
</dbReference>
<proteinExistence type="inferred from homology"/>